<comment type="caution">
    <text evidence="1">The sequence shown here is derived from an EMBL/GenBank/DDBJ whole genome shotgun (WGS) entry which is preliminary data.</text>
</comment>
<sequence>MSLVESLLRELESNPALALKLAERLNVTISLEILENIARLREDFYKMFQRIARAQGVTFC</sequence>
<dbReference type="AlphaFoldDB" id="A0A7C1CFY4"/>
<proteinExistence type="predicted"/>
<gene>
    <name evidence="1" type="ORF">ENN26_06020</name>
</gene>
<evidence type="ECO:0000313" key="1">
    <source>
        <dbReference type="EMBL" id="HDP15314.1"/>
    </source>
</evidence>
<organism evidence="1">
    <name type="scientific">Thermofilum adornatum</name>
    <dbReference type="NCBI Taxonomy" id="1365176"/>
    <lineage>
        <taxon>Archaea</taxon>
        <taxon>Thermoproteota</taxon>
        <taxon>Thermoprotei</taxon>
        <taxon>Thermofilales</taxon>
        <taxon>Thermofilaceae</taxon>
        <taxon>Thermofilum</taxon>
    </lineage>
</organism>
<name>A0A7C1CFY4_9CREN</name>
<protein>
    <submittedName>
        <fullName evidence="1">Uncharacterized protein</fullName>
    </submittedName>
</protein>
<reference evidence="1" key="1">
    <citation type="journal article" date="2020" name="mSystems">
        <title>Genome- and Community-Level Interaction Insights into Carbon Utilization and Element Cycling Functions of Hydrothermarchaeota in Hydrothermal Sediment.</title>
        <authorList>
            <person name="Zhou Z."/>
            <person name="Liu Y."/>
            <person name="Xu W."/>
            <person name="Pan J."/>
            <person name="Luo Z.H."/>
            <person name="Li M."/>
        </authorList>
    </citation>
    <scope>NUCLEOTIDE SEQUENCE [LARGE SCALE GENOMIC DNA]</scope>
    <source>
        <strain evidence="1">SpSt-116</strain>
    </source>
</reference>
<dbReference type="EMBL" id="DSAY01000107">
    <property type="protein sequence ID" value="HDP15314.1"/>
    <property type="molecule type" value="Genomic_DNA"/>
</dbReference>
<accession>A0A7C1CFY4</accession>